<evidence type="ECO:0000256" key="4">
    <source>
        <dbReference type="PROSITE-ProRule" id="PRU00181"/>
    </source>
</evidence>
<reference evidence="6" key="1">
    <citation type="submission" date="2020-03" db="EMBL/GenBank/DDBJ databases">
        <title>Using SSU12p and LSU36p as new molecular markers for phytoplasma detection and identification.</title>
        <authorList>
            <person name="Cui W."/>
            <person name="Zamorano A."/>
            <person name="Fiore N."/>
        </authorList>
    </citation>
    <scope>NUCLEOTIDE SEQUENCE</scope>
    <source>
        <strain evidence="6">CP-1</strain>
    </source>
</reference>
<comment type="similarity">
    <text evidence="1">Belongs to the IF-1 family.</text>
</comment>
<evidence type="ECO:0000256" key="1">
    <source>
        <dbReference type="ARBA" id="ARBA00010939"/>
    </source>
</evidence>
<dbReference type="SUPFAM" id="SSF50249">
    <property type="entry name" value="Nucleic acid-binding proteins"/>
    <property type="match status" value="1"/>
</dbReference>
<dbReference type="GO" id="GO:0003743">
    <property type="term" value="F:translation initiation factor activity"/>
    <property type="evidence" value="ECO:0007669"/>
    <property type="project" value="UniProtKB-UniRule"/>
</dbReference>
<dbReference type="Gene3D" id="2.40.50.140">
    <property type="entry name" value="Nucleic acid-binding proteins"/>
    <property type="match status" value="1"/>
</dbReference>
<evidence type="ECO:0000313" key="6">
    <source>
        <dbReference type="EMBL" id="QOI12057.1"/>
    </source>
</evidence>
<dbReference type="InterPro" id="IPR012340">
    <property type="entry name" value="NA-bd_OB-fold"/>
</dbReference>
<evidence type="ECO:0000256" key="3">
    <source>
        <dbReference type="ARBA" id="ARBA00022917"/>
    </source>
</evidence>
<protein>
    <submittedName>
        <fullName evidence="6">Translation initiation factor IF-1</fullName>
    </submittedName>
</protein>
<gene>
    <name evidence="6" type="primary">infA</name>
</gene>
<dbReference type="GO" id="GO:0005829">
    <property type="term" value="C:cytosol"/>
    <property type="evidence" value="ECO:0007669"/>
    <property type="project" value="TreeGrafter"/>
</dbReference>
<proteinExistence type="inferred from homology"/>
<dbReference type="InterPro" id="IPR004368">
    <property type="entry name" value="TIF_IF1"/>
</dbReference>
<dbReference type="AlphaFoldDB" id="A0A7L8XZ34"/>
<dbReference type="InterPro" id="IPR006196">
    <property type="entry name" value="RNA-binding_domain_S1_IF1"/>
</dbReference>
<dbReference type="PROSITE" id="PS50832">
    <property type="entry name" value="S1_IF1_TYPE"/>
    <property type="match status" value="1"/>
</dbReference>
<dbReference type="PANTHER" id="PTHR33370">
    <property type="entry name" value="TRANSLATION INITIATION FACTOR IF-1, CHLOROPLASTIC"/>
    <property type="match status" value="1"/>
</dbReference>
<accession>A0A7L8XZ34</accession>
<dbReference type="PANTHER" id="PTHR33370:SF1">
    <property type="entry name" value="TRANSLATION INITIATION FACTOR IF-1, CHLOROPLASTIC"/>
    <property type="match status" value="1"/>
</dbReference>
<evidence type="ECO:0000256" key="2">
    <source>
        <dbReference type="ARBA" id="ARBA00022540"/>
    </source>
</evidence>
<name>A0A7L8XZ34_CLOPP</name>
<keyword evidence="3 4" id="KW-0648">Protein biosynthesis</keyword>
<evidence type="ECO:0000259" key="5">
    <source>
        <dbReference type="PROSITE" id="PS50832"/>
    </source>
</evidence>
<dbReference type="Pfam" id="PF01176">
    <property type="entry name" value="eIF-1a"/>
    <property type="match status" value="1"/>
</dbReference>
<dbReference type="GO" id="GO:0003723">
    <property type="term" value="F:RNA binding"/>
    <property type="evidence" value="ECO:0007669"/>
    <property type="project" value="InterPro"/>
</dbReference>
<feature type="domain" description="S1-like" evidence="5">
    <location>
        <begin position="1"/>
        <end position="65"/>
    </location>
</feature>
<dbReference type="GO" id="GO:0043022">
    <property type="term" value="F:ribosome binding"/>
    <property type="evidence" value="ECO:0007669"/>
    <property type="project" value="TreeGrafter"/>
</dbReference>
<organism evidence="6">
    <name type="scientific">Clover proliferation phytoplasma</name>
    <dbReference type="NCBI Taxonomy" id="35776"/>
    <lineage>
        <taxon>Bacteria</taxon>
        <taxon>Bacillati</taxon>
        <taxon>Mycoplasmatota</taxon>
        <taxon>Mollicutes</taxon>
        <taxon>Acholeplasmatales</taxon>
        <taxon>Acholeplasmataceae</taxon>
        <taxon>Candidatus Phytoplasma</taxon>
        <taxon>16SrVI (Clover proliferation group)</taxon>
    </lineage>
</organism>
<sequence>MVNDNKVSDAIVIAALPNATFKLKLPDDRVIIAHISGKIRTRRINILVGDKVQVDYKGRIIYRLKKESTQ</sequence>
<dbReference type="EMBL" id="MT161561">
    <property type="protein sequence ID" value="QOI12057.1"/>
    <property type="molecule type" value="Genomic_DNA"/>
</dbReference>
<keyword evidence="2 4" id="KW-0396">Initiation factor</keyword>